<dbReference type="EMBL" id="REGN01011007">
    <property type="protein sequence ID" value="RMZ98065.1"/>
    <property type="molecule type" value="Genomic_DNA"/>
</dbReference>
<organism evidence="2 3">
    <name type="scientific">Brachionus plicatilis</name>
    <name type="common">Marine rotifer</name>
    <name type="synonym">Brachionus muelleri</name>
    <dbReference type="NCBI Taxonomy" id="10195"/>
    <lineage>
        <taxon>Eukaryota</taxon>
        <taxon>Metazoa</taxon>
        <taxon>Spiralia</taxon>
        <taxon>Gnathifera</taxon>
        <taxon>Rotifera</taxon>
        <taxon>Eurotatoria</taxon>
        <taxon>Monogononta</taxon>
        <taxon>Pseudotrocha</taxon>
        <taxon>Ploima</taxon>
        <taxon>Brachionidae</taxon>
        <taxon>Brachionus</taxon>
    </lineage>
</organism>
<gene>
    <name evidence="2" type="ORF">BpHYR1_043288</name>
</gene>
<feature type="non-terminal residue" evidence="2">
    <location>
        <position position="63"/>
    </location>
</feature>
<feature type="compositionally biased region" description="Polar residues" evidence="1">
    <location>
        <begin position="1"/>
        <end position="14"/>
    </location>
</feature>
<feature type="region of interest" description="Disordered" evidence="1">
    <location>
        <begin position="1"/>
        <end position="63"/>
    </location>
</feature>
<evidence type="ECO:0000313" key="3">
    <source>
        <dbReference type="Proteomes" id="UP000276133"/>
    </source>
</evidence>
<evidence type="ECO:0000313" key="2">
    <source>
        <dbReference type="EMBL" id="RMZ98065.1"/>
    </source>
</evidence>
<sequence length="63" mass="6960">MKENNTDIANNPIASNPVEDVGDINQVPMRIIGKTDESENGLLNKLEQEQDSWSTTDSSLIND</sequence>
<dbReference type="AlphaFoldDB" id="A0A3M7PG28"/>
<keyword evidence="3" id="KW-1185">Reference proteome</keyword>
<name>A0A3M7PG28_BRAPC</name>
<accession>A0A3M7PG28</accession>
<dbReference type="Proteomes" id="UP000276133">
    <property type="component" value="Unassembled WGS sequence"/>
</dbReference>
<feature type="compositionally biased region" description="Polar residues" evidence="1">
    <location>
        <begin position="51"/>
        <end position="63"/>
    </location>
</feature>
<comment type="caution">
    <text evidence="2">The sequence shown here is derived from an EMBL/GenBank/DDBJ whole genome shotgun (WGS) entry which is preliminary data.</text>
</comment>
<proteinExistence type="predicted"/>
<evidence type="ECO:0000256" key="1">
    <source>
        <dbReference type="SAM" id="MobiDB-lite"/>
    </source>
</evidence>
<reference evidence="2 3" key="1">
    <citation type="journal article" date="2018" name="Sci. Rep.">
        <title>Genomic signatures of local adaptation to the degree of environmental predictability in rotifers.</title>
        <authorList>
            <person name="Franch-Gras L."/>
            <person name="Hahn C."/>
            <person name="Garcia-Roger E.M."/>
            <person name="Carmona M.J."/>
            <person name="Serra M."/>
            <person name="Gomez A."/>
        </authorList>
    </citation>
    <scope>NUCLEOTIDE SEQUENCE [LARGE SCALE GENOMIC DNA]</scope>
    <source>
        <strain evidence="2">HYR1</strain>
    </source>
</reference>
<protein>
    <submittedName>
        <fullName evidence="2">Uncharacterized protein</fullName>
    </submittedName>
</protein>